<name>A0A1L0C4P3_9ASCO</name>
<proteinExistence type="predicted"/>
<accession>A0A1L0C4P3</accession>
<dbReference type="InterPro" id="IPR011252">
    <property type="entry name" value="Fibrogen-bd_dom1"/>
</dbReference>
<sequence>MYIDPRRKLASILPDFVYGIASGCNCCTGRWYNHFPFTFNAGMTSSAIDLAAASAWTAGQNVVTFKDGADLTYTVTMNGEQHICKVMLIRVLTRSESCLVYRNISTTTRVQNVH</sequence>
<dbReference type="GO" id="GO:0007155">
    <property type="term" value="P:cell adhesion"/>
    <property type="evidence" value="ECO:0007669"/>
    <property type="project" value="InterPro"/>
</dbReference>
<reference evidence="2 3" key="1">
    <citation type="submission" date="2016-10" db="EMBL/GenBank/DDBJ databases">
        <authorList>
            <person name="de Groot N.N."/>
        </authorList>
    </citation>
    <scope>NUCLEOTIDE SEQUENCE [LARGE SCALE GENOMIC DNA]</scope>
    <source>
        <strain evidence="2 3">PYCC 4715</strain>
    </source>
</reference>
<dbReference type="InterPro" id="IPR024672">
    <property type="entry name" value="Agglutinin-like_N"/>
</dbReference>
<dbReference type="Gene3D" id="2.60.40.1280">
    <property type="match status" value="1"/>
</dbReference>
<dbReference type="Pfam" id="PF11766">
    <property type="entry name" value="Candida_ALS_N"/>
    <property type="match status" value="1"/>
</dbReference>
<gene>
    <name evidence="2" type="ORF">SAMEA4029009_CIC11G00000002104</name>
</gene>
<protein>
    <submittedName>
        <fullName evidence="2">CIC11C00000002104</fullName>
    </submittedName>
</protein>
<organism evidence="2 3">
    <name type="scientific">Sungouiella intermedia</name>
    <dbReference type="NCBI Taxonomy" id="45354"/>
    <lineage>
        <taxon>Eukaryota</taxon>
        <taxon>Fungi</taxon>
        <taxon>Dikarya</taxon>
        <taxon>Ascomycota</taxon>
        <taxon>Saccharomycotina</taxon>
        <taxon>Pichiomycetes</taxon>
        <taxon>Metschnikowiaceae</taxon>
        <taxon>Sungouiella</taxon>
    </lineage>
</organism>
<dbReference type="EMBL" id="LT635768">
    <property type="protein sequence ID" value="SGZ57770.1"/>
    <property type="molecule type" value="Genomic_DNA"/>
</dbReference>
<evidence type="ECO:0000259" key="1">
    <source>
        <dbReference type="Pfam" id="PF11766"/>
    </source>
</evidence>
<dbReference type="AlphaFoldDB" id="A0A1L0C4P3"/>
<dbReference type="Proteomes" id="UP000182259">
    <property type="component" value="Chromosome V"/>
</dbReference>
<evidence type="ECO:0000313" key="3">
    <source>
        <dbReference type="Proteomes" id="UP000182259"/>
    </source>
</evidence>
<feature type="domain" description="Agglutinin-like protein N-terminal" evidence="1">
    <location>
        <begin position="34"/>
        <end position="99"/>
    </location>
</feature>
<evidence type="ECO:0000313" key="2">
    <source>
        <dbReference type="EMBL" id="SGZ57770.1"/>
    </source>
</evidence>